<gene>
    <name evidence="1" type="ORF">F7R25_06640</name>
</gene>
<evidence type="ECO:0000313" key="2">
    <source>
        <dbReference type="Proteomes" id="UP000473470"/>
    </source>
</evidence>
<dbReference type="AlphaFoldDB" id="A0A6L3N3X0"/>
<name>A0A6L3N3X0_9BURK</name>
<dbReference type="Proteomes" id="UP000473470">
    <property type="component" value="Unassembled WGS sequence"/>
</dbReference>
<comment type="caution">
    <text evidence="1">The sequence shown here is derived from an EMBL/GenBank/DDBJ whole genome shotgun (WGS) entry which is preliminary data.</text>
</comment>
<proteinExistence type="predicted"/>
<evidence type="ECO:0000313" key="1">
    <source>
        <dbReference type="EMBL" id="KAB0639986.1"/>
    </source>
</evidence>
<dbReference type="EMBL" id="VZOK01000007">
    <property type="protein sequence ID" value="KAB0639986.1"/>
    <property type="molecule type" value="Genomic_DNA"/>
</dbReference>
<sequence length="104" mass="12302">MNEIEFHHSPPHNRLVHQVERPHGEPRQLKLLCRTKQRAAIMSMAEIKFKYFEAFSKTSHQLKAADAYRHLHLRLSIRRHRQFETVRFNIESSGSPRFNGANAE</sequence>
<accession>A0A6L3N3X0</accession>
<protein>
    <submittedName>
        <fullName evidence="1">Uncharacterized protein</fullName>
    </submittedName>
</protein>
<dbReference type="RefSeq" id="WP_150998637.1">
    <property type="nucleotide sequence ID" value="NZ_CABVPM010000046.1"/>
</dbReference>
<organism evidence="1 2">
    <name type="scientific">Burkholderia stagnalis</name>
    <dbReference type="NCBI Taxonomy" id="1503054"/>
    <lineage>
        <taxon>Bacteria</taxon>
        <taxon>Pseudomonadati</taxon>
        <taxon>Pseudomonadota</taxon>
        <taxon>Betaproteobacteria</taxon>
        <taxon>Burkholderiales</taxon>
        <taxon>Burkholderiaceae</taxon>
        <taxon>Burkholderia</taxon>
        <taxon>Burkholderia cepacia complex</taxon>
    </lineage>
</organism>
<reference evidence="1 2" key="1">
    <citation type="submission" date="2019-09" db="EMBL/GenBank/DDBJ databases">
        <title>Draft genome sequences of 48 bacterial type strains from the CCUG.</title>
        <authorList>
            <person name="Tunovic T."/>
            <person name="Pineiro-Iglesias B."/>
            <person name="Unosson C."/>
            <person name="Inganas E."/>
            <person name="Ohlen M."/>
            <person name="Cardew S."/>
            <person name="Jensie-Markopoulos S."/>
            <person name="Salva-Serra F."/>
            <person name="Jaen-Luchoro D."/>
            <person name="Karlsson R."/>
            <person name="Svensson-Stadler L."/>
            <person name="Chun J."/>
            <person name="Moore E."/>
        </authorList>
    </citation>
    <scope>NUCLEOTIDE SEQUENCE [LARGE SCALE GENOMIC DNA]</scope>
    <source>
        <strain evidence="1 2">CCUG 65686</strain>
    </source>
</reference>